<proteinExistence type="predicted"/>
<gene>
    <name evidence="1" type="ORF">BASA50_002479</name>
</gene>
<dbReference type="Gene3D" id="3.90.1200.10">
    <property type="match status" value="1"/>
</dbReference>
<dbReference type="InterPro" id="IPR011009">
    <property type="entry name" value="Kinase-like_dom_sf"/>
</dbReference>
<dbReference type="Gene3D" id="3.30.200.20">
    <property type="entry name" value="Phosphorylase Kinase, domain 1"/>
    <property type="match status" value="1"/>
</dbReference>
<reference evidence="1 2" key="1">
    <citation type="submission" date="2021-02" db="EMBL/GenBank/DDBJ databases">
        <title>Variation within the Batrachochytrium salamandrivorans European outbreak.</title>
        <authorList>
            <person name="Kelly M."/>
            <person name="Pasmans F."/>
            <person name="Shea T.P."/>
            <person name="Munoz J.F."/>
            <person name="Carranza S."/>
            <person name="Cuomo C.A."/>
            <person name="Martel A."/>
        </authorList>
    </citation>
    <scope>NUCLEOTIDE SEQUENCE [LARGE SCALE GENOMIC DNA]</scope>
    <source>
        <strain evidence="1 2">AMFP18/2</strain>
    </source>
</reference>
<dbReference type="EMBL" id="JAFCIX010000044">
    <property type="protein sequence ID" value="KAH6600211.1"/>
    <property type="molecule type" value="Genomic_DNA"/>
</dbReference>
<protein>
    <recommendedName>
        <fullName evidence="3">Aminoglycoside phosphotransferase domain-containing protein</fullName>
    </recommendedName>
</protein>
<name>A0ABQ8FL66_9FUNG</name>
<evidence type="ECO:0000313" key="2">
    <source>
        <dbReference type="Proteomes" id="UP001648503"/>
    </source>
</evidence>
<evidence type="ECO:0000313" key="1">
    <source>
        <dbReference type="EMBL" id="KAH6600211.1"/>
    </source>
</evidence>
<keyword evidence="2" id="KW-1185">Reference proteome</keyword>
<sequence>MPLLTTDEGIRAWLVSQIPTATVQSITPLRGGTANFVWRAMLAVPQELPLPFGLRRIDTSTMDAQQLQLQSNTQLFTVIVKHAEAFIASSPDVPFDLSRMRYEVNAMHLACGLGVSDPSVSKDHGISHVIPTTQITCPRVLHFDEETYTLIMEDAGVGSMHLKAYMSTDTTTTNKSNINECMLDGTFSRAESPANSVYASIGSGLGSFIGRLHNTGRSMTKQDLHSYSNPHALSMSNYALYARFERALEHHKVDALQRGDSVNAMKWASDILMAGDTHDQASICMGDFWPGNILIHTINPTALHLAPGSDTMPVGSSNICVSVVDWELTRVGPTPMDLAQFLAEAYCIHIYRQPIPNLLDAFQRAYLAVTLPIQPFSAADLQLCCIHIGAHLMLWGPHTGWFDSGDKENTNRLINLGLSLMNAAWRCDWAAVAATEIGLSLQPFIHAVTQL</sequence>
<comment type="caution">
    <text evidence="1">The sequence shown here is derived from an EMBL/GenBank/DDBJ whole genome shotgun (WGS) entry which is preliminary data.</text>
</comment>
<accession>A0ABQ8FL66</accession>
<evidence type="ECO:0008006" key="3">
    <source>
        <dbReference type="Google" id="ProtNLM"/>
    </source>
</evidence>
<organism evidence="1 2">
    <name type="scientific">Batrachochytrium salamandrivorans</name>
    <dbReference type="NCBI Taxonomy" id="1357716"/>
    <lineage>
        <taxon>Eukaryota</taxon>
        <taxon>Fungi</taxon>
        <taxon>Fungi incertae sedis</taxon>
        <taxon>Chytridiomycota</taxon>
        <taxon>Chytridiomycota incertae sedis</taxon>
        <taxon>Chytridiomycetes</taxon>
        <taxon>Rhizophydiales</taxon>
        <taxon>Rhizophydiales incertae sedis</taxon>
        <taxon>Batrachochytrium</taxon>
    </lineage>
</organism>
<dbReference type="Proteomes" id="UP001648503">
    <property type="component" value="Unassembled WGS sequence"/>
</dbReference>
<dbReference type="SUPFAM" id="SSF56112">
    <property type="entry name" value="Protein kinase-like (PK-like)"/>
    <property type="match status" value="1"/>
</dbReference>